<dbReference type="PANTHER" id="PTHR31834:SF11">
    <property type="entry name" value="GLYCOSYLTRANSFERASE HOC1-RELATED"/>
    <property type="match status" value="1"/>
</dbReference>
<dbReference type="GO" id="GO:0000136">
    <property type="term" value="C:mannan polymerase complex"/>
    <property type="evidence" value="ECO:0007669"/>
    <property type="project" value="TreeGrafter"/>
</dbReference>
<evidence type="ECO:0000313" key="4">
    <source>
        <dbReference type="EMBL" id="EDO18010.1"/>
    </source>
</evidence>
<dbReference type="EMBL" id="DS480395">
    <property type="protein sequence ID" value="EDO18010.1"/>
    <property type="molecule type" value="Genomic_DNA"/>
</dbReference>
<accession>A7TIE4</accession>
<feature type="coiled-coil region" evidence="2">
    <location>
        <begin position="83"/>
        <end position="110"/>
    </location>
</feature>
<keyword evidence="2" id="KW-0175">Coiled coil</keyword>
<feature type="transmembrane region" description="Helical" evidence="3">
    <location>
        <begin position="12"/>
        <end position="32"/>
    </location>
</feature>
<dbReference type="OrthoDB" id="411251at2759"/>
<evidence type="ECO:0000256" key="2">
    <source>
        <dbReference type="SAM" id="Coils"/>
    </source>
</evidence>
<dbReference type="eggNOG" id="ENOG502QW2I">
    <property type="taxonomic scope" value="Eukaryota"/>
</dbReference>
<dbReference type="Proteomes" id="UP000000267">
    <property type="component" value="Unassembled WGS sequence"/>
</dbReference>
<dbReference type="InterPro" id="IPR007577">
    <property type="entry name" value="GlycoTrfase_DXD_sugar-bd_CS"/>
</dbReference>
<dbReference type="PhylomeDB" id="A7TIE4"/>
<dbReference type="Gene3D" id="3.90.550.20">
    <property type="match status" value="1"/>
</dbReference>
<dbReference type="GO" id="GO:0000009">
    <property type="term" value="F:alpha-1,6-mannosyltransferase activity"/>
    <property type="evidence" value="ECO:0007669"/>
    <property type="project" value="InterPro"/>
</dbReference>
<gene>
    <name evidence="4" type="ORF">Kpol_1054p58</name>
</gene>
<dbReference type="SUPFAM" id="SSF53448">
    <property type="entry name" value="Nucleotide-diphospho-sugar transferases"/>
    <property type="match status" value="1"/>
</dbReference>
<evidence type="ECO:0000256" key="1">
    <source>
        <dbReference type="ARBA" id="ARBA00009003"/>
    </source>
</evidence>
<dbReference type="GeneID" id="5546275"/>
<proteinExistence type="inferred from homology"/>
<keyword evidence="3" id="KW-0472">Membrane</keyword>
<reference evidence="4 5" key="1">
    <citation type="journal article" date="2007" name="Proc. Natl. Acad. Sci. U.S.A.">
        <title>Independent sorting-out of thousands of duplicated gene pairs in two yeast species descended from a whole-genome duplication.</title>
        <authorList>
            <person name="Scannell D.R."/>
            <person name="Frank A.C."/>
            <person name="Conant G.C."/>
            <person name="Byrne K.P."/>
            <person name="Woolfit M."/>
            <person name="Wolfe K.H."/>
        </authorList>
    </citation>
    <scope>NUCLEOTIDE SEQUENCE [LARGE SCALE GENOMIC DNA]</scope>
    <source>
        <strain evidence="5">ATCC 22028 / DSM 70294 / BCRC 21397 / CBS 2163 / NBRC 10782 / NRRL Y-8283 / UCD 57-17</strain>
    </source>
</reference>
<dbReference type="KEGG" id="vpo:Kpol_1054p58"/>
<dbReference type="RefSeq" id="XP_001645868.1">
    <property type="nucleotide sequence ID" value="XM_001645818.1"/>
</dbReference>
<dbReference type="InParanoid" id="A7TIE4"/>
<comment type="similarity">
    <text evidence="1">Belongs to the glycosyltransferase 32 family.</text>
</comment>
<organism evidence="5">
    <name type="scientific">Vanderwaltozyma polyspora (strain ATCC 22028 / DSM 70294 / BCRC 21397 / CBS 2163 / NBRC 10782 / NRRL Y-8283 / UCD 57-17)</name>
    <name type="common">Kluyveromyces polysporus</name>
    <dbReference type="NCBI Taxonomy" id="436907"/>
    <lineage>
        <taxon>Eukaryota</taxon>
        <taxon>Fungi</taxon>
        <taxon>Dikarya</taxon>
        <taxon>Ascomycota</taxon>
        <taxon>Saccharomycotina</taxon>
        <taxon>Saccharomycetes</taxon>
        <taxon>Saccharomycetales</taxon>
        <taxon>Saccharomycetaceae</taxon>
        <taxon>Vanderwaltozyma</taxon>
    </lineage>
</organism>
<keyword evidence="3" id="KW-0812">Transmembrane</keyword>
<keyword evidence="3" id="KW-1133">Transmembrane helix</keyword>
<dbReference type="GO" id="GO:0006487">
    <property type="term" value="P:protein N-linked glycosylation"/>
    <property type="evidence" value="ECO:0007669"/>
    <property type="project" value="TreeGrafter"/>
</dbReference>
<evidence type="ECO:0000256" key="3">
    <source>
        <dbReference type="SAM" id="Phobius"/>
    </source>
</evidence>
<dbReference type="OMA" id="WIPESIN"/>
<dbReference type="STRING" id="436907.A7TIE4"/>
<dbReference type="AlphaFoldDB" id="A7TIE4"/>
<evidence type="ECO:0008006" key="6">
    <source>
        <dbReference type="Google" id="ProtNLM"/>
    </source>
</evidence>
<protein>
    <recommendedName>
        <fullName evidence="6">Glycosyltransferase HOC1</fullName>
    </recommendedName>
</protein>
<sequence>MAKTRRADPPIKTLSIVGTIVVISVIIIIKFISSSHSHDIENIIENLNKEINSNIDSVSRFKSRGKSDDKVLSRLEELISDVLTEQTRQADELVKQRKLLEKKVAELKQMPESGSLREKLAYTFEYNTARKFPAYIWQTHVKPNSKSAPKQRANKANRGNWENKNPSFVHELFEDMDVISAMVQYHYSSIPDVVEAYMSMKSDILKIDFFKYLILLARGGVYSDYDTDPIQPIPNWIPEFINPKDVGIIVGVEYDLSSGSLPKNYERRLQFATWVIQCKPGHPIIREIVAQITETTLQRKRDGELSVNTRDYKNIINWTGSGVWTDIIFSYFNNYLQSGLDKKVVWKDFHNLLVPKLMSDVLVLPKFSFNAPDNKLDGHPDRTYHYCTHDKKESWKKVPTL</sequence>
<dbReference type="HOGENOM" id="CLU_022381_5_0_1"/>
<dbReference type="InterPro" id="IPR039367">
    <property type="entry name" value="Och1-like"/>
</dbReference>
<evidence type="ECO:0000313" key="5">
    <source>
        <dbReference type="Proteomes" id="UP000000267"/>
    </source>
</evidence>
<name>A7TIE4_VANPO</name>
<dbReference type="InterPro" id="IPR029044">
    <property type="entry name" value="Nucleotide-diphossugar_trans"/>
</dbReference>
<dbReference type="Pfam" id="PF04488">
    <property type="entry name" value="Gly_transf_sug"/>
    <property type="match status" value="1"/>
</dbReference>
<keyword evidence="5" id="KW-1185">Reference proteome</keyword>
<dbReference type="PANTHER" id="PTHR31834">
    <property type="entry name" value="INITIATION-SPECIFIC ALPHA-1,6-MANNOSYLTRANSFERASE"/>
    <property type="match status" value="1"/>
</dbReference>